<dbReference type="AlphaFoldDB" id="A0A8H7XUP9"/>
<comment type="caution">
    <text evidence="1">The sequence shown here is derived from an EMBL/GenBank/DDBJ whole genome shotgun (WGS) entry which is preliminary data.</text>
</comment>
<protein>
    <submittedName>
        <fullName evidence="1">Uncharacterized protein</fullName>
    </submittedName>
</protein>
<accession>A0A8H7XUP9</accession>
<dbReference type="EMBL" id="JAFIQS010000008">
    <property type="protein sequence ID" value="KAG5166074.1"/>
    <property type="molecule type" value="Genomic_DNA"/>
</dbReference>
<name>A0A8H7XUP9_PSICU</name>
<dbReference type="OrthoDB" id="2879353at2759"/>
<evidence type="ECO:0000313" key="1">
    <source>
        <dbReference type="EMBL" id="KAG5166074.1"/>
    </source>
</evidence>
<organism evidence="1">
    <name type="scientific">Psilocybe cubensis</name>
    <name type="common">Psychedelic mushroom</name>
    <name type="synonym">Stropharia cubensis</name>
    <dbReference type="NCBI Taxonomy" id="181762"/>
    <lineage>
        <taxon>Eukaryota</taxon>
        <taxon>Fungi</taxon>
        <taxon>Dikarya</taxon>
        <taxon>Basidiomycota</taxon>
        <taxon>Agaricomycotina</taxon>
        <taxon>Agaricomycetes</taxon>
        <taxon>Agaricomycetidae</taxon>
        <taxon>Agaricales</taxon>
        <taxon>Agaricineae</taxon>
        <taxon>Strophariaceae</taxon>
        <taxon>Psilocybe</taxon>
    </lineage>
</organism>
<reference evidence="1" key="1">
    <citation type="submission" date="2021-02" db="EMBL/GenBank/DDBJ databases">
        <title>Psilocybe cubensis genome.</title>
        <authorList>
            <person name="Mckernan K.J."/>
            <person name="Crawford S."/>
            <person name="Trippe A."/>
            <person name="Kane L.T."/>
            <person name="Mclaughlin S."/>
        </authorList>
    </citation>
    <scope>NUCLEOTIDE SEQUENCE [LARGE SCALE GENOMIC DNA]</scope>
    <source>
        <strain evidence="1">MGC-MH-2018</strain>
    </source>
</reference>
<proteinExistence type="predicted"/>
<gene>
    <name evidence="1" type="ORF">JR316_008145</name>
</gene>
<sequence>MPLTSLGFIRSTGADVFTSSFLVDGVIYHFIGRLSATTKLFTCYNATLTYNSKDDLTATRQVKGFVGPSTISMEIDNGPTISGTLDLPIYPPGDLDGSGIWNMS</sequence>